<sequence>MQAADERLQEHREARVVVSSDGSALWILQALYKSLCQVEITYFPFDLQEPIIPGRTSLLRMGSNPEGPEIRNMQLD</sequence>
<reference evidence="2" key="1">
    <citation type="submission" date="2018-11" db="EMBL/GenBank/DDBJ databases">
        <authorList>
            <consortium name="Pathogen Informatics"/>
        </authorList>
    </citation>
    <scope>NUCLEOTIDE SEQUENCE</scope>
</reference>
<dbReference type="Gene3D" id="2.70.170.10">
    <property type="entry name" value="Neurotransmitter-gated ion-channel ligand-binding domain"/>
    <property type="match status" value="1"/>
</dbReference>
<dbReference type="GO" id="GO:0016020">
    <property type="term" value="C:membrane"/>
    <property type="evidence" value="ECO:0007669"/>
    <property type="project" value="InterPro"/>
</dbReference>
<dbReference type="EMBL" id="CAAALY010011721">
    <property type="protein sequence ID" value="VEL11411.1"/>
    <property type="molecule type" value="Genomic_DNA"/>
</dbReference>
<dbReference type="AlphaFoldDB" id="A0A3S5AAK3"/>
<accession>A0A3S5AAK3</accession>
<dbReference type="Pfam" id="PF02931">
    <property type="entry name" value="Neur_chan_LBD"/>
    <property type="match status" value="1"/>
</dbReference>
<gene>
    <name evidence="2" type="ORF">PXEA_LOCUS4851</name>
</gene>
<dbReference type="Proteomes" id="UP000784294">
    <property type="component" value="Unassembled WGS sequence"/>
</dbReference>
<keyword evidence="3" id="KW-1185">Reference proteome</keyword>
<evidence type="ECO:0000313" key="2">
    <source>
        <dbReference type="EMBL" id="VEL11411.1"/>
    </source>
</evidence>
<evidence type="ECO:0000259" key="1">
    <source>
        <dbReference type="Pfam" id="PF02931"/>
    </source>
</evidence>
<feature type="domain" description="Neurotransmitter-gated ion-channel ligand-binding" evidence="1">
    <location>
        <begin position="5"/>
        <end position="49"/>
    </location>
</feature>
<dbReference type="GO" id="GO:0005230">
    <property type="term" value="F:extracellular ligand-gated monoatomic ion channel activity"/>
    <property type="evidence" value="ECO:0007669"/>
    <property type="project" value="InterPro"/>
</dbReference>
<evidence type="ECO:0000313" key="3">
    <source>
        <dbReference type="Proteomes" id="UP000784294"/>
    </source>
</evidence>
<protein>
    <recommendedName>
        <fullName evidence="1">Neurotransmitter-gated ion-channel ligand-binding domain-containing protein</fullName>
    </recommendedName>
</protein>
<comment type="caution">
    <text evidence="2">The sequence shown here is derived from an EMBL/GenBank/DDBJ whole genome shotgun (WGS) entry which is preliminary data.</text>
</comment>
<dbReference type="SUPFAM" id="SSF63712">
    <property type="entry name" value="Nicotinic receptor ligand binding domain-like"/>
    <property type="match status" value="1"/>
</dbReference>
<organism evidence="2 3">
    <name type="scientific">Protopolystoma xenopodis</name>
    <dbReference type="NCBI Taxonomy" id="117903"/>
    <lineage>
        <taxon>Eukaryota</taxon>
        <taxon>Metazoa</taxon>
        <taxon>Spiralia</taxon>
        <taxon>Lophotrochozoa</taxon>
        <taxon>Platyhelminthes</taxon>
        <taxon>Monogenea</taxon>
        <taxon>Polyopisthocotylea</taxon>
        <taxon>Polystomatidea</taxon>
        <taxon>Polystomatidae</taxon>
        <taxon>Protopolystoma</taxon>
    </lineage>
</organism>
<proteinExistence type="predicted"/>
<dbReference type="InterPro" id="IPR006202">
    <property type="entry name" value="Neur_chan_lig-bd"/>
</dbReference>
<dbReference type="OrthoDB" id="5975154at2759"/>
<name>A0A3S5AAK3_9PLAT</name>
<dbReference type="InterPro" id="IPR036734">
    <property type="entry name" value="Neur_chan_lig-bd_sf"/>
</dbReference>